<dbReference type="EC" id="5.6.2.3" evidence="9"/>
<comment type="similarity">
    <text evidence="9">Belongs to the helicase family.</text>
</comment>
<dbReference type="GO" id="GO:0000723">
    <property type="term" value="P:telomere maintenance"/>
    <property type="evidence" value="ECO:0007669"/>
    <property type="project" value="InterPro"/>
</dbReference>
<dbReference type="PANTHER" id="PTHR47642:SF5">
    <property type="entry name" value="ATP-DEPENDENT DNA HELICASE"/>
    <property type="match status" value="1"/>
</dbReference>
<organism evidence="12 13">
    <name type="scientific">Fusarium pseudoanthophilum</name>
    <dbReference type="NCBI Taxonomy" id="48495"/>
    <lineage>
        <taxon>Eukaryota</taxon>
        <taxon>Fungi</taxon>
        <taxon>Dikarya</taxon>
        <taxon>Ascomycota</taxon>
        <taxon>Pezizomycotina</taxon>
        <taxon>Sordariomycetes</taxon>
        <taxon>Hypocreomycetidae</taxon>
        <taxon>Hypocreales</taxon>
        <taxon>Nectriaceae</taxon>
        <taxon>Fusarium</taxon>
        <taxon>Fusarium fujikuroi species complex</taxon>
    </lineage>
</organism>
<dbReference type="GO" id="GO:0043139">
    <property type="term" value="F:5'-3' DNA helicase activity"/>
    <property type="evidence" value="ECO:0007669"/>
    <property type="project" value="UniProtKB-EC"/>
</dbReference>
<sequence>MRGPAPPTYPLTSTPPQEGTKRKASDAVPISENGDQSQILPPSPKRTQREASFLRTSSSGHEDVDQNDGMTPPDDQSVDPEPTLSAEQQVVLDTILRGGNVFITGSAGCGKSFLLRAAIDKLKAMGKQVAVCAPTGRAAVHVGGMTTYSFMSWAPEMFRKGIDHLKKVAKTTRKTRQRHVKTDVLIIDEISMVSSDFLNRMNVCLKHAKWGQEQGARPFGGLQVIVTGDFCQLPPVNAFEFCYTCGGELRPNKVTGIYRCPKDRDHGPWVDEDKWAFRSAAWAEANFTSFNLREIHRQNDLTFIRMLEKCRLGVPFTENDIHLLMHHDCEVDNAPQLLCTRNEIIPINDEKRKAITNYPEREYRVLDGFDCKNNPRHKHEFPRYSVPGENSTLKVHEDHPFEAVVKLKETMQVMLQVNLDIRAGLVNGSQGVICGWEKIDINVLPKLRGEHSSIREAYVKKFTEQHQQRYRNDKDQFWPVVRFNNGQIRTIYPWCMLTTVGMKEPYSFLHRTQIPLIPGWAITVHKSQGMSLERVIVNLTEAFAEGQVYVALSRATSLRGLKVEGNALGLTVGEGGNHEVRQFLADTFGTEMFKQLEDEETVES</sequence>
<dbReference type="Gene3D" id="3.40.50.300">
    <property type="entry name" value="P-loop containing nucleotide triphosphate hydrolases"/>
    <property type="match status" value="2"/>
</dbReference>
<evidence type="ECO:0000256" key="8">
    <source>
        <dbReference type="ARBA" id="ARBA00023235"/>
    </source>
</evidence>
<keyword evidence="2 9" id="KW-0227">DNA damage</keyword>
<dbReference type="Pfam" id="PF05970">
    <property type="entry name" value="PIF1"/>
    <property type="match status" value="1"/>
</dbReference>
<keyword evidence="5 9" id="KW-0067">ATP-binding</keyword>
<dbReference type="GO" id="GO:0005524">
    <property type="term" value="F:ATP binding"/>
    <property type="evidence" value="ECO:0007669"/>
    <property type="project" value="UniProtKB-KW"/>
</dbReference>
<keyword evidence="4 9" id="KW-0347">Helicase</keyword>
<reference evidence="12 13" key="1">
    <citation type="submission" date="2020-05" db="EMBL/GenBank/DDBJ databases">
        <title>Identification and distribution of gene clusters putatively required for synthesis of sphingolipid metabolism inhibitors in phylogenetically diverse species of the filamentous fungus Fusarium.</title>
        <authorList>
            <person name="Kim H.-S."/>
            <person name="Busman M."/>
            <person name="Brown D.W."/>
            <person name="Divon H."/>
            <person name="Uhlig S."/>
            <person name="Proctor R.H."/>
        </authorList>
    </citation>
    <scope>NUCLEOTIDE SEQUENCE [LARGE SCALE GENOMIC DNA]</scope>
    <source>
        <strain evidence="12 13">NRRL 25211</strain>
    </source>
</reference>
<accession>A0A8H5NPK0</accession>
<keyword evidence="9" id="KW-0233">DNA recombination</keyword>
<evidence type="ECO:0000256" key="5">
    <source>
        <dbReference type="ARBA" id="ARBA00022840"/>
    </source>
</evidence>
<dbReference type="PANTHER" id="PTHR47642">
    <property type="entry name" value="ATP-DEPENDENT DNA HELICASE"/>
    <property type="match status" value="1"/>
</dbReference>
<evidence type="ECO:0000313" key="12">
    <source>
        <dbReference type="EMBL" id="KAF5573264.1"/>
    </source>
</evidence>
<dbReference type="SUPFAM" id="SSF52540">
    <property type="entry name" value="P-loop containing nucleoside triphosphate hydrolases"/>
    <property type="match status" value="2"/>
</dbReference>
<proteinExistence type="inferred from homology"/>
<dbReference type="InterPro" id="IPR003840">
    <property type="entry name" value="DNA_helicase_dom"/>
</dbReference>
<dbReference type="Proteomes" id="UP000544095">
    <property type="component" value="Unassembled WGS sequence"/>
</dbReference>
<evidence type="ECO:0000256" key="6">
    <source>
        <dbReference type="ARBA" id="ARBA00023125"/>
    </source>
</evidence>
<comment type="cofactor">
    <cofactor evidence="9">
        <name>Mg(2+)</name>
        <dbReference type="ChEBI" id="CHEBI:18420"/>
    </cofactor>
</comment>
<evidence type="ECO:0000256" key="1">
    <source>
        <dbReference type="ARBA" id="ARBA00022741"/>
    </source>
</evidence>
<evidence type="ECO:0000256" key="2">
    <source>
        <dbReference type="ARBA" id="ARBA00022763"/>
    </source>
</evidence>
<evidence type="ECO:0000256" key="7">
    <source>
        <dbReference type="ARBA" id="ARBA00023204"/>
    </source>
</evidence>
<dbReference type="SMART" id="SM00382">
    <property type="entry name" value="AAA"/>
    <property type="match status" value="1"/>
</dbReference>
<feature type="domain" description="AAA+ ATPase" evidence="11">
    <location>
        <begin position="97"/>
        <end position="261"/>
    </location>
</feature>
<gene>
    <name evidence="12" type="ORF">FPANT_12490</name>
</gene>
<dbReference type="AlphaFoldDB" id="A0A8H5NPK0"/>
<dbReference type="Pfam" id="PF02689">
    <property type="entry name" value="Herpes_Helicase"/>
    <property type="match status" value="1"/>
</dbReference>
<evidence type="ECO:0000313" key="13">
    <source>
        <dbReference type="Proteomes" id="UP000544095"/>
    </source>
</evidence>
<keyword evidence="3 9" id="KW-0378">Hydrolase</keyword>
<dbReference type="GO" id="GO:0006310">
    <property type="term" value="P:DNA recombination"/>
    <property type="evidence" value="ECO:0007669"/>
    <property type="project" value="UniProtKB-KW"/>
</dbReference>
<dbReference type="InterPro" id="IPR049163">
    <property type="entry name" value="Pif1-like_2B_dom"/>
</dbReference>
<evidence type="ECO:0000256" key="4">
    <source>
        <dbReference type="ARBA" id="ARBA00022806"/>
    </source>
</evidence>
<keyword evidence="6" id="KW-0238">DNA-binding</keyword>
<dbReference type="InterPro" id="IPR010285">
    <property type="entry name" value="DNA_helicase_pif1-like_DEAD"/>
</dbReference>
<keyword evidence="7 9" id="KW-0234">DNA repair</keyword>
<comment type="catalytic activity">
    <reaction evidence="9">
        <text>ATP + H2O = ADP + phosphate + H(+)</text>
        <dbReference type="Rhea" id="RHEA:13065"/>
        <dbReference type="ChEBI" id="CHEBI:15377"/>
        <dbReference type="ChEBI" id="CHEBI:15378"/>
        <dbReference type="ChEBI" id="CHEBI:30616"/>
        <dbReference type="ChEBI" id="CHEBI:43474"/>
        <dbReference type="ChEBI" id="CHEBI:456216"/>
        <dbReference type="EC" id="5.6.2.3"/>
    </reaction>
</comment>
<keyword evidence="13" id="KW-1185">Reference proteome</keyword>
<keyword evidence="1 9" id="KW-0547">Nucleotide-binding</keyword>
<dbReference type="EMBL" id="JAAOAR010000825">
    <property type="protein sequence ID" value="KAF5573264.1"/>
    <property type="molecule type" value="Genomic_DNA"/>
</dbReference>
<evidence type="ECO:0000256" key="10">
    <source>
        <dbReference type="SAM" id="MobiDB-lite"/>
    </source>
</evidence>
<dbReference type="GO" id="GO:0006281">
    <property type="term" value="P:DNA repair"/>
    <property type="evidence" value="ECO:0007669"/>
    <property type="project" value="UniProtKB-KW"/>
</dbReference>
<dbReference type="InterPro" id="IPR003593">
    <property type="entry name" value="AAA+_ATPase"/>
</dbReference>
<name>A0A8H5NPK0_9HYPO</name>
<feature type="region of interest" description="Disordered" evidence="10">
    <location>
        <begin position="1"/>
        <end position="83"/>
    </location>
</feature>
<evidence type="ECO:0000256" key="9">
    <source>
        <dbReference type="RuleBase" id="RU363044"/>
    </source>
</evidence>
<evidence type="ECO:0000259" key="11">
    <source>
        <dbReference type="SMART" id="SM00382"/>
    </source>
</evidence>
<dbReference type="Pfam" id="PF21530">
    <property type="entry name" value="Pif1_2B_dom"/>
    <property type="match status" value="1"/>
</dbReference>
<protein>
    <recommendedName>
        <fullName evidence="9">ATP-dependent DNA helicase</fullName>
        <ecNumber evidence="9">5.6.2.3</ecNumber>
    </recommendedName>
</protein>
<dbReference type="InterPro" id="IPR027417">
    <property type="entry name" value="P-loop_NTPase"/>
</dbReference>
<keyword evidence="8" id="KW-0413">Isomerase</keyword>
<dbReference type="GO" id="GO:0016787">
    <property type="term" value="F:hydrolase activity"/>
    <property type="evidence" value="ECO:0007669"/>
    <property type="project" value="UniProtKB-KW"/>
</dbReference>
<dbReference type="CDD" id="cd18809">
    <property type="entry name" value="SF1_C_RecD"/>
    <property type="match status" value="1"/>
</dbReference>
<dbReference type="InterPro" id="IPR051055">
    <property type="entry name" value="PIF1_helicase"/>
</dbReference>
<comment type="caution">
    <text evidence="12">The sequence shown here is derived from an EMBL/GenBank/DDBJ whole genome shotgun (WGS) entry which is preliminary data.</text>
</comment>
<evidence type="ECO:0000256" key="3">
    <source>
        <dbReference type="ARBA" id="ARBA00022801"/>
    </source>
</evidence>